<dbReference type="Gene3D" id="1.25.40.10">
    <property type="entry name" value="Tetratricopeptide repeat domain"/>
    <property type="match status" value="1"/>
</dbReference>
<dbReference type="RefSeq" id="WP_225278159.1">
    <property type="nucleotide sequence ID" value="NZ_BMNK01000023.1"/>
</dbReference>
<evidence type="ECO:0000313" key="1">
    <source>
        <dbReference type="EMBL" id="GGP17228.1"/>
    </source>
</evidence>
<reference evidence="1" key="2">
    <citation type="submission" date="2020-09" db="EMBL/GenBank/DDBJ databases">
        <authorList>
            <person name="Sun Q."/>
            <person name="Zhou Y."/>
        </authorList>
    </citation>
    <scope>NUCLEOTIDE SEQUENCE</scope>
    <source>
        <strain evidence="1">CGMCC 4.7430</strain>
    </source>
</reference>
<evidence type="ECO:0000313" key="2">
    <source>
        <dbReference type="Proteomes" id="UP000660745"/>
    </source>
</evidence>
<gene>
    <name evidence="1" type="ORF">GCM10012278_84250</name>
</gene>
<name>A0A918AEY9_9ACTN</name>
<dbReference type="InterPro" id="IPR011990">
    <property type="entry name" value="TPR-like_helical_dom_sf"/>
</dbReference>
<proteinExistence type="predicted"/>
<reference evidence="1" key="1">
    <citation type="journal article" date="2014" name="Int. J. Syst. Evol. Microbiol.">
        <title>Complete genome sequence of Corynebacterium casei LMG S-19264T (=DSM 44701T), isolated from a smear-ripened cheese.</title>
        <authorList>
            <consortium name="US DOE Joint Genome Institute (JGI-PGF)"/>
            <person name="Walter F."/>
            <person name="Albersmeier A."/>
            <person name="Kalinowski J."/>
            <person name="Ruckert C."/>
        </authorList>
    </citation>
    <scope>NUCLEOTIDE SEQUENCE</scope>
    <source>
        <strain evidence="1">CGMCC 4.7430</strain>
    </source>
</reference>
<protein>
    <recommendedName>
        <fullName evidence="3">Transcriptional regulator</fullName>
    </recommendedName>
</protein>
<evidence type="ECO:0008006" key="3">
    <source>
        <dbReference type="Google" id="ProtNLM"/>
    </source>
</evidence>
<dbReference type="SUPFAM" id="SSF48452">
    <property type="entry name" value="TPR-like"/>
    <property type="match status" value="1"/>
</dbReference>
<comment type="caution">
    <text evidence="1">The sequence shown here is derived from an EMBL/GenBank/DDBJ whole genome shotgun (WGS) entry which is preliminary data.</text>
</comment>
<accession>A0A918AEY9</accession>
<sequence length="447" mass="48351">MAPKRAHPISNTALAAAINQAGWTHAAVARHVNDISAENGVRLYYDRSTIGHWLTGTIPRPEGICAAVEAFRRRLHNPGLTPAGLGWPDVPTVPGPTDDPWQGDPVARLTALGEDDMLDRRTMLTASAFSLAGYTVPARRPLISSPRAGAREAGTGDVARIRATTRHFGELEDLYGGGHARRSVAAYLVHDVAPLLHGTIGRARPDLFRATAELVYLAAYMAMDDGVNGLAMRYYIQAVRLADEAGDRTLRATALRSMAVQARQLGHNREALALADAAASSLDSRGPQRTLAWITGMRAEAHAGVADRRDALALLRRAEAQLERADSLPETEWTGNYRRESFEHQSGLVLTQLGDHAAAARHYTASMSTRRPIERRTRALIGLRAAHAHLLAGDVDQAAATVLDLGADVQSISSARVRHEVRQIRAGWQPYRSSAHVAAADRVIANN</sequence>
<keyword evidence="2" id="KW-1185">Reference proteome</keyword>
<dbReference type="EMBL" id="BMNK01000023">
    <property type="protein sequence ID" value="GGP17228.1"/>
    <property type="molecule type" value="Genomic_DNA"/>
</dbReference>
<dbReference type="Proteomes" id="UP000660745">
    <property type="component" value="Unassembled WGS sequence"/>
</dbReference>
<dbReference type="AlphaFoldDB" id="A0A918AEY9"/>
<organism evidence="1 2">
    <name type="scientific">Nonomuraea glycinis</name>
    <dbReference type="NCBI Taxonomy" id="2047744"/>
    <lineage>
        <taxon>Bacteria</taxon>
        <taxon>Bacillati</taxon>
        <taxon>Actinomycetota</taxon>
        <taxon>Actinomycetes</taxon>
        <taxon>Streptosporangiales</taxon>
        <taxon>Streptosporangiaceae</taxon>
        <taxon>Nonomuraea</taxon>
    </lineage>
</organism>